<evidence type="ECO:0000256" key="2">
    <source>
        <dbReference type="SAM" id="SignalP"/>
    </source>
</evidence>
<reference evidence="3" key="1">
    <citation type="journal article" date="2021" name="Nat. Commun.">
        <title>Genetic determinants of endophytism in the Arabidopsis root mycobiome.</title>
        <authorList>
            <person name="Mesny F."/>
            <person name="Miyauchi S."/>
            <person name="Thiergart T."/>
            <person name="Pickel B."/>
            <person name="Atanasova L."/>
            <person name="Karlsson M."/>
            <person name="Huettel B."/>
            <person name="Barry K.W."/>
            <person name="Haridas S."/>
            <person name="Chen C."/>
            <person name="Bauer D."/>
            <person name="Andreopoulos W."/>
            <person name="Pangilinan J."/>
            <person name="LaButti K."/>
            <person name="Riley R."/>
            <person name="Lipzen A."/>
            <person name="Clum A."/>
            <person name="Drula E."/>
            <person name="Henrissat B."/>
            <person name="Kohler A."/>
            <person name="Grigoriev I.V."/>
            <person name="Martin F.M."/>
            <person name="Hacquard S."/>
        </authorList>
    </citation>
    <scope>NUCLEOTIDE SEQUENCE</scope>
    <source>
        <strain evidence="3">MPI-SDFR-AT-0120</strain>
    </source>
</reference>
<keyword evidence="4" id="KW-1185">Reference proteome</keyword>
<feature type="region of interest" description="Disordered" evidence="1">
    <location>
        <begin position="141"/>
        <end position="169"/>
    </location>
</feature>
<dbReference type="Proteomes" id="UP000813461">
    <property type="component" value="Unassembled WGS sequence"/>
</dbReference>
<feature type="signal peptide" evidence="2">
    <location>
        <begin position="1"/>
        <end position="19"/>
    </location>
</feature>
<evidence type="ECO:0000313" key="3">
    <source>
        <dbReference type="EMBL" id="KAH7082455.1"/>
    </source>
</evidence>
<name>A0A8K0R154_9PLEO</name>
<keyword evidence="2" id="KW-0732">Signal</keyword>
<dbReference type="EMBL" id="JAGMVJ010000014">
    <property type="protein sequence ID" value="KAH7082455.1"/>
    <property type="molecule type" value="Genomic_DNA"/>
</dbReference>
<dbReference type="OrthoDB" id="4174013at2759"/>
<gene>
    <name evidence="3" type="ORF">FB567DRAFT_531285</name>
</gene>
<feature type="compositionally biased region" description="Basic and acidic residues" evidence="1">
    <location>
        <begin position="349"/>
        <end position="384"/>
    </location>
</feature>
<feature type="chain" id="PRO_5035438783" evidence="2">
    <location>
        <begin position="20"/>
        <end position="384"/>
    </location>
</feature>
<evidence type="ECO:0000256" key="1">
    <source>
        <dbReference type="SAM" id="MobiDB-lite"/>
    </source>
</evidence>
<comment type="caution">
    <text evidence="3">The sequence shown here is derived from an EMBL/GenBank/DDBJ whole genome shotgun (WGS) entry which is preliminary data.</text>
</comment>
<feature type="region of interest" description="Disordered" evidence="1">
    <location>
        <begin position="324"/>
        <end position="384"/>
    </location>
</feature>
<proteinExistence type="predicted"/>
<sequence>MHFANTVRVIFLFANGLLAVQNPADIVFHAYRSQNDSDAVIAGMFIPRAVGTDYDLGLGIAPRAEESCDRKARCKKNKIRNPADITKCIRCPPLTKADPTHTLCIQDNDASKEDKRKQYEEKLKEKVQEKFNKFKEKAKERLDKKKEAKNKEWEEKDKQRQDKRNQKKFRRMAVCSPAVAASIGTVAMLELADGGFSEDLFDSINNDMLEFWPLNDIDNDWLDNALPDDESDIINEAFVQEFLVVGDAASGSSKRSITRRSTAETIMEASEETEPVTEITGLTIDTMDPSNRSAESTTEKRNIFNSIGNAFRAFIRLIVGTATRRASGGGPISRATKYFSDGRQPNLKKPGESKLSHAEQKDKAREISKDKNWKKCLRGEKPEK</sequence>
<feature type="compositionally biased region" description="Basic and acidic residues" evidence="1">
    <location>
        <begin position="141"/>
        <end position="164"/>
    </location>
</feature>
<dbReference type="AlphaFoldDB" id="A0A8K0R154"/>
<organism evidence="3 4">
    <name type="scientific">Paraphoma chrysanthemicola</name>
    <dbReference type="NCBI Taxonomy" id="798071"/>
    <lineage>
        <taxon>Eukaryota</taxon>
        <taxon>Fungi</taxon>
        <taxon>Dikarya</taxon>
        <taxon>Ascomycota</taxon>
        <taxon>Pezizomycotina</taxon>
        <taxon>Dothideomycetes</taxon>
        <taxon>Pleosporomycetidae</taxon>
        <taxon>Pleosporales</taxon>
        <taxon>Pleosporineae</taxon>
        <taxon>Phaeosphaeriaceae</taxon>
        <taxon>Paraphoma</taxon>
    </lineage>
</organism>
<protein>
    <submittedName>
        <fullName evidence="3">Uncharacterized protein</fullName>
    </submittedName>
</protein>
<evidence type="ECO:0000313" key="4">
    <source>
        <dbReference type="Proteomes" id="UP000813461"/>
    </source>
</evidence>
<accession>A0A8K0R154</accession>